<protein>
    <submittedName>
        <fullName evidence="2">Uncharacterized protein</fullName>
    </submittedName>
</protein>
<dbReference type="EMBL" id="LXQA010005477">
    <property type="protein sequence ID" value="MCH83610.1"/>
    <property type="molecule type" value="Genomic_DNA"/>
</dbReference>
<proteinExistence type="predicted"/>
<evidence type="ECO:0000256" key="1">
    <source>
        <dbReference type="SAM" id="MobiDB-lite"/>
    </source>
</evidence>
<name>A0A392M807_9FABA</name>
<dbReference type="Proteomes" id="UP000265520">
    <property type="component" value="Unassembled WGS sequence"/>
</dbReference>
<evidence type="ECO:0000313" key="2">
    <source>
        <dbReference type="EMBL" id="MCH83610.1"/>
    </source>
</evidence>
<sequence length="59" mass="6342">MHGVPKRALETVFMVCSWKVPTLLGEGGNLIRRLTNGGESSVNPRSGSEKALSTAVMDR</sequence>
<reference evidence="2 3" key="1">
    <citation type="journal article" date="2018" name="Front. Plant Sci.">
        <title>Red Clover (Trifolium pratense) and Zigzag Clover (T. medium) - A Picture of Genomic Similarities and Differences.</title>
        <authorList>
            <person name="Dluhosova J."/>
            <person name="Istvanek J."/>
            <person name="Nedelnik J."/>
            <person name="Repkova J."/>
        </authorList>
    </citation>
    <scope>NUCLEOTIDE SEQUENCE [LARGE SCALE GENOMIC DNA]</scope>
    <source>
        <strain evidence="3">cv. 10/8</strain>
        <tissue evidence="2">Leaf</tissue>
    </source>
</reference>
<evidence type="ECO:0000313" key="3">
    <source>
        <dbReference type="Proteomes" id="UP000265520"/>
    </source>
</evidence>
<feature type="region of interest" description="Disordered" evidence="1">
    <location>
        <begin position="35"/>
        <end position="59"/>
    </location>
</feature>
<dbReference type="AlphaFoldDB" id="A0A392M807"/>
<gene>
    <name evidence="2" type="ORF">A2U01_0004436</name>
</gene>
<feature type="compositionally biased region" description="Polar residues" evidence="1">
    <location>
        <begin position="37"/>
        <end position="46"/>
    </location>
</feature>
<keyword evidence="3" id="KW-1185">Reference proteome</keyword>
<comment type="caution">
    <text evidence="2">The sequence shown here is derived from an EMBL/GenBank/DDBJ whole genome shotgun (WGS) entry which is preliminary data.</text>
</comment>
<organism evidence="2 3">
    <name type="scientific">Trifolium medium</name>
    <dbReference type="NCBI Taxonomy" id="97028"/>
    <lineage>
        <taxon>Eukaryota</taxon>
        <taxon>Viridiplantae</taxon>
        <taxon>Streptophyta</taxon>
        <taxon>Embryophyta</taxon>
        <taxon>Tracheophyta</taxon>
        <taxon>Spermatophyta</taxon>
        <taxon>Magnoliopsida</taxon>
        <taxon>eudicotyledons</taxon>
        <taxon>Gunneridae</taxon>
        <taxon>Pentapetalae</taxon>
        <taxon>rosids</taxon>
        <taxon>fabids</taxon>
        <taxon>Fabales</taxon>
        <taxon>Fabaceae</taxon>
        <taxon>Papilionoideae</taxon>
        <taxon>50 kb inversion clade</taxon>
        <taxon>NPAAA clade</taxon>
        <taxon>Hologalegina</taxon>
        <taxon>IRL clade</taxon>
        <taxon>Trifolieae</taxon>
        <taxon>Trifolium</taxon>
    </lineage>
</organism>
<accession>A0A392M807</accession>